<organism evidence="1 2">
    <name type="scientific">Arctium lappa</name>
    <name type="common">Greater burdock</name>
    <name type="synonym">Lappa major</name>
    <dbReference type="NCBI Taxonomy" id="4217"/>
    <lineage>
        <taxon>Eukaryota</taxon>
        <taxon>Viridiplantae</taxon>
        <taxon>Streptophyta</taxon>
        <taxon>Embryophyta</taxon>
        <taxon>Tracheophyta</taxon>
        <taxon>Spermatophyta</taxon>
        <taxon>Magnoliopsida</taxon>
        <taxon>eudicotyledons</taxon>
        <taxon>Gunneridae</taxon>
        <taxon>Pentapetalae</taxon>
        <taxon>asterids</taxon>
        <taxon>campanulids</taxon>
        <taxon>Asterales</taxon>
        <taxon>Asteraceae</taxon>
        <taxon>Carduoideae</taxon>
        <taxon>Cardueae</taxon>
        <taxon>Arctiinae</taxon>
        <taxon>Arctium</taxon>
    </lineage>
</organism>
<protein>
    <submittedName>
        <fullName evidence="1">Uncharacterized protein</fullName>
    </submittedName>
</protein>
<evidence type="ECO:0000313" key="1">
    <source>
        <dbReference type="EMBL" id="KAI3707660.1"/>
    </source>
</evidence>
<reference evidence="1 2" key="2">
    <citation type="journal article" date="2022" name="Mol. Ecol. Resour.">
        <title>The genomes of chicory, endive, great burdock and yacon provide insights into Asteraceae paleo-polyploidization history and plant inulin production.</title>
        <authorList>
            <person name="Fan W."/>
            <person name="Wang S."/>
            <person name="Wang H."/>
            <person name="Wang A."/>
            <person name="Jiang F."/>
            <person name="Liu H."/>
            <person name="Zhao H."/>
            <person name="Xu D."/>
            <person name="Zhang Y."/>
        </authorList>
    </citation>
    <scope>NUCLEOTIDE SEQUENCE [LARGE SCALE GENOMIC DNA]</scope>
    <source>
        <strain evidence="2">cv. Niubang</strain>
    </source>
</reference>
<sequence length="100" mass="11387">MLSTRPLPPPRSKRRFLFFSALYSLPRATTPTHEILAISFIHGVFHAAPISSSIQVSEINHHQISHKALTEYEDCANCKVQKNLLTHSWEPNMRLLLLLA</sequence>
<keyword evidence="2" id="KW-1185">Reference proteome</keyword>
<reference evidence="2" key="1">
    <citation type="journal article" date="2022" name="Mol. Ecol. Resour.">
        <title>The genomes of chicory, endive, great burdock and yacon provide insights into Asteraceae palaeo-polyploidization history and plant inulin production.</title>
        <authorList>
            <person name="Fan W."/>
            <person name="Wang S."/>
            <person name="Wang H."/>
            <person name="Wang A."/>
            <person name="Jiang F."/>
            <person name="Liu H."/>
            <person name="Zhao H."/>
            <person name="Xu D."/>
            <person name="Zhang Y."/>
        </authorList>
    </citation>
    <scope>NUCLEOTIDE SEQUENCE [LARGE SCALE GENOMIC DNA]</scope>
    <source>
        <strain evidence="2">cv. Niubang</strain>
    </source>
</reference>
<gene>
    <name evidence="1" type="ORF">L6452_26287</name>
</gene>
<dbReference type="EMBL" id="CM042054">
    <property type="protein sequence ID" value="KAI3707660.1"/>
    <property type="molecule type" value="Genomic_DNA"/>
</dbReference>
<name>A0ACB9ACI0_ARCLA</name>
<evidence type="ECO:0000313" key="2">
    <source>
        <dbReference type="Proteomes" id="UP001055879"/>
    </source>
</evidence>
<proteinExistence type="predicted"/>
<accession>A0ACB9ACI0</accession>
<comment type="caution">
    <text evidence="1">The sequence shown here is derived from an EMBL/GenBank/DDBJ whole genome shotgun (WGS) entry which is preliminary data.</text>
</comment>
<dbReference type="Proteomes" id="UP001055879">
    <property type="component" value="Linkage Group LG08"/>
</dbReference>